<dbReference type="AlphaFoldDB" id="A0A507B6Q4"/>
<feature type="transmembrane region" description="Helical" evidence="2">
    <location>
        <begin position="201"/>
        <end position="226"/>
    </location>
</feature>
<comment type="caution">
    <text evidence="3">The sequence shown here is derived from an EMBL/GenBank/DDBJ whole genome shotgun (WGS) entry which is preliminary data.</text>
</comment>
<dbReference type="InterPro" id="IPR009571">
    <property type="entry name" value="SUR7/Rim9-like_fungi"/>
</dbReference>
<organism evidence="3 4">
    <name type="scientific">Thyridium curvatum</name>
    <dbReference type="NCBI Taxonomy" id="1093900"/>
    <lineage>
        <taxon>Eukaryota</taxon>
        <taxon>Fungi</taxon>
        <taxon>Dikarya</taxon>
        <taxon>Ascomycota</taxon>
        <taxon>Pezizomycotina</taxon>
        <taxon>Sordariomycetes</taxon>
        <taxon>Sordariomycetidae</taxon>
        <taxon>Thyridiales</taxon>
        <taxon>Thyridiaceae</taxon>
        <taxon>Thyridium</taxon>
    </lineage>
</organism>
<dbReference type="GeneID" id="41979420"/>
<dbReference type="InterPro" id="IPR052413">
    <property type="entry name" value="SUR7_domain"/>
</dbReference>
<reference evidence="3 4" key="1">
    <citation type="submission" date="2019-06" db="EMBL/GenBank/DDBJ databases">
        <title>Draft genome sequence of the filamentous fungus Phialemoniopsis curvata isolated from diesel fuel.</title>
        <authorList>
            <person name="Varaljay V.A."/>
            <person name="Lyon W.J."/>
            <person name="Crouch A.L."/>
            <person name="Drake C.E."/>
            <person name="Hollomon J.M."/>
            <person name="Nadeau L.J."/>
            <person name="Nunn H.S."/>
            <person name="Stevenson B.S."/>
            <person name="Bojanowski C.L."/>
            <person name="Crookes-Goodson W.J."/>
        </authorList>
    </citation>
    <scope>NUCLEOTIDE SEQUENCE [LARGE SCALE GENOMIC DNA]</scope>
    <source>
        <strain evidence="3 4">D216</strain>
    </source>
</reference>
<dbReference type="PANTHER" id="PTHR28019:SF3">
    <property type="entry name" value="INTEGRAL MEMBRANE PROTEIN (AFU_ORTHOLOGUE AFUA_6G07470)"/>
    <property type="match status" value="1"/>
</dbReference>
<evidence type="ECO:0008006" key="5">
    <source>
        <dbReference type="Google" id="ProtNLM"/>
    </source>
</evidence>
<proteinExistence type="predicted"/>
<dbReference type="OrthoDB" id="4480814at2759"/>
<dbReference type="GO" id="GO:0051285">
    <property type="term" value="C:cell cortex of cell tip"/>
    <property type="evidence" value="ECO:0007669"/>
    <property type="project" value="TreeGrafter"/>
</dbReference>
<dbReference type="Proteomes" id="UP000319257">
    <property type="component" value="Unassembled WGS sequence"/>
</dbReference>
<evidence type="ECO:0000256" key="1">
    <source>
        <dbReference type="SAM" id="MobiDB-lite"/>
    </source>
</evidence>
<dbReference type="GO" id="GO:0031505">
    <property type="term" value="P:fungal-type cell wall organization"/>
    <property type="evidence" value="ECO:0007669"/>
    <property type="project" value="TreeGrafter"/>
</dbReference>
<dbReference type="EMBL" id="SKBQ01000127">
    <property type="protein sequence ID" value="TPX17972.1"/>
    <property type="molecule type" value="Genomic_DNA"/>
</dbReference>
<dbReference type="RefSeq" id="XP_030999683.1">
    <property type="nucleotide sequence ID" value="XM_031134763.1"/>
</dbReference>
<feature type="transmembrane region" description="Helical" evidence="2">
    <location>
        <begin position="246"/>
        <end position="271"/>
    </location>
</feature>
<dbReference type="GO" id="GO:0005886">
    <property type="term" value="C:plasma membrane"/>
    <property type="evidence" value="ECO:0007669"/>
    <property type="project" value="InterPro"/>
</dbReference>
<protein>
    <recommendedName>
        <fullName evidence="5">SUR7 protein</fullName>
    </recommendedName>
</protein>
<feature type="region of interest" description="Disordered" evidence="1">
    <location>
        <begin position="325"/>
        <end position="346"/>
    </location>
</feature>
<keyword evidence="2" id="KW-0812">Transmembrane</keyword>
<keyword evidence="2" id="KW-0472">Membrane</keyword>
<name>A0A507B6Q4_9PEZI</name>
<keyword evidence="4" id="KW-1185">Reference proteome</keyword>
<dbReference type="PANTHER" id="PTHR28019">
    <property type="entry name" value="CELL MEMBRANE PROTEIN YLR413W-RELATED"/>
    <property type="match status" value="1"/>
</dbReference>
<dbReference type="InParanoid" id="A0A507B6Q4"/>
<evidence type="ECO:0000256" key="2">
    <source>
        <dbReference type="SAM" id="Phobius"/>
    </source>
</evidence>
<keyword evidence="2" id="KW-1133">Transmembrane helix</keyword>
<evidence type="ECO:0000313" key="4">
    <source>
        <dbReference type="Proteomes" id="UP000319257"/>
    </source>
</evidence>
<feature type="transmembrane region" description="Helical" evidence="2">
    <location>
        <begin position="171"/>
        <end position="189"/>
    </location>
</feature>
<gene>
    <name evidence="3" type="ORF">E0L32_011973</name>
</gene>
<dbReference type="Pfam" id="PF06687">
    <property type="entry name" value="SUR7"/>
    <property type="match status" value="1"/>
</dbReference>
<evidence type="ECO:0000313" key="3">
    <source>
        <dbReference type="EMBL" id="TPX17972.1"/>
    </source>
</evidence>
<sequence>MGNVGRFFCVALPIALTAASLIALLVGGLAGIGNTGLYMFDVDLKNMSISPAEITSLVDKVTNKRHVADLFESATANVDASSAPALTNNITYPDLSLAERYQINVWNYCYKDAEGKTQCTKAKFNWAQDSLNKSTSNVEALMTLSGQKVQLPKEIKDAVSLFTNMIKWTEVVFIIAYVALGVELLMGVFANCSRAISCCTWVFAGFATVAVIAAAGMATGVSLVVVGAVKASAKVYGVQAALNSRFLAAVWIAAAFALAAGLFWMFTICCCKPDHSSRKSRGVRHRDAADDGEKLMGGGANGQYHPLNDQHNNGFYNRQSAYAPQARYPSGGRTDLAYEPYSHSRY</sequence>
<accession>A0A507B6Q4</accession>